<protein>
    <recommendedName>
        <fullName evidence="2">Amidohydrolase-related domain-containing protein</fullName>
    </recommendedName>
</protein>
<feature type="non-terminal residue" evidence="3">
    <location>
        <position position="155"/>
    </location>
</feature>
<gene>
    <name evidence="3" type="ORF">S03H2_19913</name>
</gene>
<dbReference type="InterPro" id="IPR032465">
    <property type="entry name" value="ACMSD"/>
</dbReference>
<dbReference type="InterPro" id="IPR006680">
    <property type="entry name" value="Amidohydro-rel"/>
</dbReference>
<sequence>MIDFHTHPILVEEIVGNDEALLRAVRDVFKMGSSLQPLETFLLQMDAAGIEKAVLLPIDCSTTKGCRIFSNEDIVKLCKENERFIGFASVDPHKENAPEELDYAIKKLGLKGLKLDPGLQEFYPNDKKLAYPVYEAASQLKIPVIMTTSIEKAIV</sequence>
<dbReference type="Pfam" id="PF04909">
    <property type="entry name" value="Amidohydro_2"/>
    <property type="match status" value="1"/>
</dbReference>
<reference evidence="3" key="1">
    <citation type="journal article" date="2014" name="Front. Microbiol.">
        <title>High frequency of phylogenetically diverse reductive dehalogenase-homologous genes in deep subseafloor sedimentary metagenomes.</title>
        <authorList>
            <person name="Kawai M."/>
            <person name="Futagami T."/>
            <person name="Toyoda A."/>
            <person name="Takaki Y."/>
            <person name="Nishi S."/>
            <person name="Hori S."/>
            <person name="Arai W."/>
            <person name="Tsubouchi T."/>
            <person name="Morono Y."/>
            <person name="Uchiyama I."/>
            <person name="Ito T."/>
            <person name="Fujiyama A."/>
            <person name="Inagaki F."/>
            <person name="Takami H."/>
        </authorList>
    </citation>
    <scope>NUCLEOTIDE SEQUENCE</scope>
    <source>
        <strain evidence="3">Expedition CK06-06</strain>
    </source>
</reference>
<dbReference type="GO" id="GO:0016787">
    <property type="term" value="F:hydrolase activity"/>
    <property type="evidence" value="ECO:0007669"/>
    <property type="project" value="InterPro"/>
</dbReference>
<feature type="domain" description="Amidohydrolase-related" evidence="2">
    <location>
        <begin position="2"/>
        <end position="149"/>
    </location>
</feature>
<organism evidence="3">
    <name type="scientific">marine sediment metagenome</name>
    <dbReference type="NCBI Taxonomy" id="412755"/>
    <lineage>
        <taxon>unclassified sequences</taxon>
        <taxon>metagenomes</taxon>
        <taxon>ecological metagenomes</taxon>
    </lineage>
</organism>
<dbReference type="SUPFAM" id="SSF51556">
    <property type="entry name" value="Metallo-dependent hydrolases"/>
    <property type="match status" value="1"/>
</dbReference>
<dbReference type="AlphaFoldDB" id="X1FKM7"/>
<proteinExistence type="predicted"/>
<dbReference type="InterPro" id="IPR032466">
    <property type="entry name" value="Metal_Hydrolase"/>
</dbReference>
<comment type="caution">
    <text evidence="3">The sequence shown here is derived from an EMBL/GenBank/DDBJ whole genome shotgun (WGS) entry which is preliminary data.</text>
</comment>
<evidence type="ECO:0000313" key="3">
    <source>
        <dbReference type="EMBL" id="GAH33070.1"/>
    </source>
</evidence>
<dbReference type="PANTHER" id="PTHR21240">
    <property type="entry name" value="2-AMINO-3-CARBOXYLMUCONATE-6-SEMIALDEHYDE DECARBOXYLASE"/>
    <property type="match status" value="1"/>
</dbReference>
<evidence type="ECO:0000259" key="2">
    <source>
        <dbReference type="Pfam" id="PF04909"/>
    </source>
</evidence>
<dbReference type="EMBL" id="BARU01010444">
    <property type="protein sequence ID" value="GAH33070.1"/>
    <property type="molecule type" value="Genomic_DNA"/>
</dbReference>
<accession>X1FKM7</accession>
<dbReference type="GO" id="GO:0016831">
    <property type="term" value="F:carboxy-lyase activity"/>
    <property type="evidence" value="ECO:0007669"/>
    <property type="project" value="InterPro"/>
</dbReference>
<name>X1FKM7_9ZZZZ</name>
<evidence type="ECO:0000256" key="1">
    <source>
        <dbReference type="ARBA" id="ARBA00023239"/>
    </source>
</evidence>
<keyword evidence="1" id="KW-0456">Lyase</keyword>
<dbReference type="Gene3D" id="3.20.20.140">
    <property type="entry name" value="Metal-dependent hydrolases"/>
    <property type="match status" value="1"/>
</dbReference>